<dbReference type="InterPro" id="IPR045896">
    <property type="entry name" value="MYC1-like_bHLH"/>
</dbReference>
<evidence type="ECO:0000256" key="5">
    <source>
        <dbReference type="SAM" id="Coils"/>
    </source>
</evidence>
<feature type="domain" description="BHLH" evidence="7">
    <location>
        <begin position="233"/>
        <end position="282"/>
    </location>
</feature>
<dbReference type="CDD" id="cd18918">
    <property type="entry name" value="bHLH_AtMYC1_like"/>
    <property type="match status" value="1"/>
</dbReference>
<evidence type="ECO:0000256" key="2">
    <source>
        <dbReference type="ARBA" id="ARBA00023015"/>
    </source>
</evidence>
<evidence type="ECO:0000313" key="8">
    <source>
        <dbReference type="EMBL" id="QOJ43677.1"/>
    </source>
</evidence>
<dbReference type="GO" id="GO:0046983">
    <property type="term" value="F:protein dimerization activity"/>
    <property type="evidence" value="ECO:0007669"/>
    <property type="project" value="InterPro"/>
</dbReference>
<dbReference type="GO" id="GO:0048658">
    <property type="term" value="P:anther wall tapetum development"/>
    <property type="evidence" value="ECO:0007669"/>
    <property type="project" value="InterPro"/>
</dbReference>
<evidence type="ECO:0000256" key="1">
    <source>
        <dbReference type="ARBA" id="ARBA00005510"/>
    </source>
</evidence>
<dbReference type="SMART" id="SM00353">
    <property type="entry name" value="HLH"/>
    <property type="match status" value="1"/>
</dbReference>
<accession>A0A7M3UQH4</accession>
<dbReference type="SUPFAM" id="SSF47459">
    <property type="entry name" value="HLH, helix-loop-helix DNA-binding domain"/>
    <property type="match status" value="1"/>
</dbReference>
<gene>
    <name evidence="8" type="primary">bHLH16</name>
</gene>
<dbReference type="PROSITE" id="PS50888">
    <property type="entry name" value="BHLH"/>
    <property type="match status" value="1"/>
</dbReference>
<dbReference type="Pfam" id="PF00010">
    <property type="entry name" value="HLH"/>
    <property type="match status" value="1"/>
</dbReference>
<evidence type="ECO:0000256" key="4">
    <source>
        <dbReference type="ARBA" id="ARBA00023242"/>
    </source>
</evidence>
<evidence type="ECO:0000256" key="6">
    <source>
        <dbReference type="SAM" id="MobiDB-lite"/>
    </source>
</evidence>
<keyword evidence="5" id="KW-0175">Coiled coil</keyword>
<dbReference type="InterPro" id="IPR011598">
    <property type="entry name" value="bHLH_dom"/>
</dbReference>
<protein>
    <submittedName>
        <fullName evidence="8">BHLH transcription factor</fullName>
    </submittedName>
</protein>
<dbReference type="PANTHER" id="PTHR46834">
    <property type="entry name" value="TRANSCRIPTION FACTOR BHLH91"/>
    <property type="match status" value="1"/>
</dbReference>
<proteinExistence type="evidence at transcript level"/>
<dbReference type="AlphaFoldDB" id="A0A7M3UQH4"/>
<evidence type="ECO:0000259" key="7">
    <source>
        <dbReference type="PROSITE" id="PS50888"/>
    </source>
</evidence>
<keyword evidence="4" id="KW-0539">Nucleus</keyword>
<sequence length="437" mass="49153">MESSENNTRANMYEDSGYFNSSHNSHPLLPPLIDSPSQVPDYSSITKDGLEDNLPVNLEDATAFLDRMHLQDNNNNLGFNLMQENINVASHMEATNWDHSANQMFPNPPCGPAPDLLNLLQLPRCTLRPVYPPTTAASMSFDSSRGENIWVDDSSMFDDPLVNMGYAGAQPNNVLRDLYQSLPQNYGLFCGVEEREGAVGRVGVRVEGVSQEMVDGRQFDGGVIDYRRGECKGEVKGSFATERQRREQLNEKYQALKSLVPNTAKGDRASIVGDAIEYIKELLRTVDELKILMEKKKHKRDRRRMIKAEDENAGDTESSTIRPSRDDDHPLNGSLRCSWLQRKSKESFVDVYIIETEVNIKLNQKKKPNCLVYIARVLEELQLDLVHVAGSNIGDSYVFMLNTKICEGSSVYAGVIAKKLLEVMDRQYPALTFPASY</sequence>
<feature type="coiled-coil region" evidence="5">
    <location>
        <begin position="239"/>
        <end position="299"/>
    </location>
</feature>
<evidence type="ECO:0000256" key="3">
    <source>
        <dbReference type="ARBA" id="ARBA00023163"/>
    </source>
</evidence>
<dbReference type="InterPro" id="IPR036638">
    <property type="entry name" value="HLH_DNA-bd_sf"/>
</dbReference>
<dbReference type="GO" id="GO:0006355">
    <property type="term" value="P:regulation of DNA-templated transcription"/>
    <property type="evidence" value="ECO:0007669"/>
    <property type="project" value="InterPro"/>
</dbReference>
<dbReference type="PANTHER" id="PTHR46834:SF1">
    <property type="entry name" value="TRANSCRIPTION FACTOR BHLH10"/>
    <property type="match status" value="1"/>
</dbReference>
<dbReference type="FunFam" id="4.10.280.10:FF:000109">
    <property type="entry name" value="Transcription factor bHLH91-like"/>
    <property type="match status" value="1"/>
</dbReference>
<name>A0A7M3UQH4_9ASPA</name>
<reference evidence="8" key="1">
    <citation type="submission" date="2019-12" db="EMBL/GenBank/DDBJ databases">
        <title>Identification of the bHLH gene family in Dracaena cambodiana reveals candidate genes involved in flavonoid biosynthesis.</title>
        <authorList>
            <person name="Zhu J."/>
            <person name="Peng S."/>
        </authorList>
    </citation>
    <scope>NUCLEOTIDE SEQUENCE</scope>
</reference>
<organism evidence="8">
    <name type="scientific">Dracaena cambodiana</name>
    <dbReference type="NCBI Taxonomy" id="580341"/>
    <lineage>
        <taxon>Eukaryota</taxon>
        <taxon>Viridiplantae</taxon>
        <taxon>Streptophyta</taxon>
        <taxon>Embryophyta</taxon>
        <taxon>Tracheophyta</taxon>
        <taxon>Spermatophyta</taxon>
        <taxon>Magnoliopsida</taxon>
        <taxon>Liliopsida</taxon>
        <taxon>Asparagales</taxon>
        <taxon>Asparagaceae</taxon>
        <taxon>Nolinoideae</taxon>
        <taxon>Dracaena</taxon>
    </lineage>
</organism>
<dbReference type="EMBL" id="MN883624">
    <property type="protein sequence ID" value="QOJ43677.1"/>
    <property type="molecule type" value="mRNA"/>
</dbReference>
<keyword evidence="3" id="KW-0804">Transcription</keyword>
<dbReference type="InterPro" id="IPR045895">
    <property type="entry name" value="bHLH91-like"/>
</dbReference>
<keyword evidence="2" id="KW-0805">Transcription regulation</keyword>
<dbReference type="Gene3D" id="4.10.280.10">
    <property type="entry name" value="Helix-loop-helix DNA-binding domain"/>
    <property type="match status" value="1"/>
</dbReference>
<feature type="region of interest" description="Disordered" evidence="6">
    <location>
        <begin position="300"/>
        <end position="329"/>
    </location>
</feature>
<comment type="similarity">
    <text evidence="1">Belongs to the bHLH protein family.</text>
</comment>